<protein>
    <submittedName>
        <fullName evidence="2">MBL fold metallo-hydrolase</fullName>
    </submittedName>
</protein>
<dbReference type="PANTHER" id="PTHR46522">
    <property type="entry name" value="CYTIDINE MONOPHOSPHATE-N-ACETYLNEURAMINIC ACID HYDROXYLASE"/>
    <property type="match status" value="1"/>
</dbReference>
<dbReference type="Gene3D" id="3.60.15.10">
    <property type="entry name" value="Ribonuclease Z/Hydroxyacylglutathione hydrolase-like"/>
    <property type="match status" value="1"/>
</dbReference>
<gene>
    <name evidence="2" type="ORF">NX778_15745</name>
</gene>
<sequence>MRLNQLSFVNHASFIVENDSALLLVDPWLEGSAFNNGWNLLDQSTSSEALIGRLNKSGLPVFIWFSHEHPDHFSVPFLRKFKDQFRGIATFLFQHTLDKRVAGFLRKNGLDVRECRAGVPVVLGPELRITVHPFSDGDSWCLIQSGERSILNLNDCVIATEQQCREVKAKVAAAAPRIDYLFTQFGYASWVGNPGQLAEHRAAAREKIQRIAQQVACLRPKVTVPFASFVYFSSEENAYLNEAQNTPQDIALAPELGKWAPSIRFLRPGSRLDLETDSAASLTREHEHALVHWQGLLGQRGKLLPPAQQVPLSEIRSAFMKYRAQVGQTLHGLPRLLESARRIEPLVLYLSDLRLTVEVSYRHGWKVLQADAPYAVSITSSDALFLFKNEYGYDTTQVNGRFRVSRQSALGVFRRFFLPQRMTKNGYDRKRPLVMARYLARSAIARAGRGLQAKLRLTG</sequence>
<dbReference type="InterPro" id="IPR036866">
    <property type="entry name" value="RibonucZ/Hydroxyglut_hydro"/>
</dbReference>
<evidence type="ECO:0000256" key="1">
    <source>
        <dbReference type="ARBA" id="ARBA00010303"/>
    </source>
</evidence>
<dbReference type="RefSeq" id="WP_258812713.1">
    <property type="nucleotide sequence ID" value="NZ_JANUGU010000005.1"/>
</dbReference>
<proteinExistence type="inferred from homology"/>
<evidence type="ECO:0000313" key="2">
    <source>
        <dbReference type="EMBL" id="MCS0659523.1"/>
    </source>
</evidence>
<reference evidence="2 3" key="1">
    <citation type="submission" date="2022-08" db="EMBL/GenBank/DDBJ databases">
        <title>Reclassification of Massilia species as members of the genera Telluria, Duganella, Pseudoduganella, Mokoshia gen. nov. and Zemynaea gen. nov. using orthogonal and non-orthogonal genome-based approaches.</title>
        <authorList>
            <person name="Bowman J.P."/>
        </authorList>
    </citation>
    <scope>NUCLEOTIDE SEQUENCE [LARGE SCALE GENOMIC DNA]</scope>
    <source>
        <strain evidence="2 3">JCM 31606</strain>
    </source>
</reference>
<comment type="caution">
    <text evidence="2">The sequence shown here is derived from an EMBL/GenBank/DDBJ whole genome shotgun (WGS) entry which is preliminary data.</text>
</comment>
<evidence type="ECO:0000313" key="3">
    <source>
        <dbReference type="Proteomes" id="UP001204621"/>
    </source>
</evidence>
<dbReference type="InterPro" id="IPR027033">
    <property type="entry name" value="Cnh"/>
</dbReference>
<accession>A0ABT2CZW6</accession>
<organism evidence="2 3">
    <name type="scientific">Massilia terrae</name>
    <dbReference type="NCBI Taxonomy" id="1811224"/>
    <lineage>
        <taxon>Bacteria</taxon>
        <taxon>Pseudomonadati</taxon>
        <taxon>Pseudomonadota</taxon>
        <taxon>Betaproteobacteria</taxon>
        <taxon>Burkholderiales</taxon>
        <taxon>Oxalobacteraceae</taxon>
        <taxon>Telluria group</taxon>
        <taxon>Massilia</taxon>
    </lineage>
</organism>
<name>A0ABT2CZW6_9BURK</name>
<keyword evidence="3" id="KW-1185">Reference proteome</keyword>
<dbReference type="SUPFAM" id="SSF56281">
    <property type="entry name" value="Metallo-hydrolase/oxidoreductase"/>
    <property type="match status" value="1"/>
</dbReference>
<dbReference type="PANTHER" id="PTHR46522:SF1">
    <property type="entry name" value="INACTIVE CYTIDINE MONOPHOSPHATE-N-ACETYLNEURAMINIC ACID HYDROXYLASE"/>
    <property type="match status" value="1"/>
</dbReference>
<dbReference type="Proteomes" id="UP001204621">
    <property type="component" value="Unassembled WGS sequence"/>
</dbReference>
<dbReference type="EMBL" id="JANUGU010000005">
    <property type="protein sequence ID" value="MCS0659523.1"/>
    <property type="molecule type" value="Genomic_DNA"/>
</dbReference>
<comment type="similarity">
    <text evidence="1">Belongs to the CMP-Neu5Ac hydroxylase family.</text>
</comment>